<dbReference type="Proteomes" id="UP001202674">
    <property type="component" value="Unassembled WGS sequence"/>
</dbReference>
<reference evidence="2 3" key="1">
    <citation type="journal article" date="2022" name="Syst. Appl. Microbiol.">
        <title>Natronocalculus amylovorans gen. nov., sp. nov., and Natranaeroarchaeum aerophilus sp. nov., dominant culturable amylolytic natronoarchaea from hypersaline soda lakes in southwestern Siberia.</title>
        <authorList>
            <person name="Sorokin D.Y."/>
            <person name="Elcheninov A.G."/>
            <person name="Khizhniak T.V."/>
            <person name="Koenen M."/>
            <person name="Bale N.J."/>
            <person name="Damste J.S.S."/>
            <person name="Kublanov I.V."/>
        </authorList>
    </citation>
    <scope>NUCLEOTIDE SEQUENCE [LARGE SCALE GENOMIC DNA]</scope>
    <source>
        <strain evidence="2 3">AArc-St1-1</strain>
    </source>
</reference>
<proteinExistence type="predicted"/>
<dbReference type="GO" id="GO:0032259">
    <property type="term" value="P:methylation"/>
    <property type="evidence" value="ECO:0007669"/>
    <property type="project" value="UniProtKB-KW"/>
</dbReference>
<dbReference type="PANTHER" id="PTHR44068:SF11">
    <property type="entry name" value="GERANYL DIPHOSPHATE 2-C-METHYLTRANSFERASE"/>
    <property type="match status" value="1"/>
</dbReference>
<dbReference type="InterPro" id="IPR025714">
    <property type="entry name" value="Methyltranfer_dom"/>
</dbReference>
<dbReference type="Pfam" id="PF13847">
    <property type="entry name" value="Methyltransf_31"/>
    <property type="match status" value="1"/>
</dbReference>
<evidence type="ECO:0000259" key="1">
    <source>
        <dbReference type="Pfam" id="PF13847"/>
    </source>
</evidence>
<dbReference type="SUPFAM" id="SSF53335">
    <property type="entry name" value="S-adenosyl-L-methionine-dependent methyltransferases"/>
    <property type="match status" value="1"/>
</dbReference>
<feature type="domain" description="Methyltransferase" evidence="1">
    <location>
        <begin position="62"/>
        <end position="171"/>
    </location>
</feature>
<dbReference type="EMBL" id="JAKRVY010000002">
    <property type="protein sequence ID" value="MCL9813224.1"/>
    <property type="molecule type" value="Genomic_DNA"/>
</dbReference>
<evidence type="ECO:0000313" key="3">
    <source>
        <dbReference type="Proteomes" id="UP001202674"/>
    </source>
</evidence>
<dbReference type="Gene3D" id="3.40.50.150">
    <property type="entry name" value="Vaccinia Virus protein VP39"/>
    <property type="match status" value="1"/>
</dbReference>
<gene>
    <name evidence="2" type="ORF">AArcSt11_06100</name>
</gene>
<keyword evidence="2" id="KW-0489">Methyltransferase</keyword>
<keyword evidence="3" id="KW-1185">Reference proteome</keyword>
<dbReference type="GO" id="GO:0008168">
    <property type="term" value="F:methyltransferase activity"/>
    <property type="evidence" value="ECO:0007669"/>
    <property type="project" value="UniProtKB-KW"/>
</dbReference>
<dbReference type="RefSeq" id="WP_250595482.1">
    <property type="nucleotide sequence ID" value="NZ_JAKRVY010000002.1"/>
</dbReference>
<evidence type="ECO:0000313" key="2">
    <source>
        <dbReference type="EMBL" id="MCL9813224.1"/>
    </source>
</evidence>
<dbReference type="InterPro" id="IPR050447">
    <property type="entry name" value="Erg6_SMT_methyltransf"/>
</dbReference>
<comment type="caution">
    <text evidence="2">The sequence shown here is derived from an EMBL/GenBank/DDBJ whole genome shotgun (WGS) entry which is preliminary data.</text>
</comment>
<sequence>MDEIDSDAVSGVYDELQDSHEAMWDQQGHRSLHYGYYDDEHDEPATAVENTTRILATLAGIESGDRVLNVGCGAGAESIWIAAQRGAEVVGIDVNEGLLEFAREHARKNGVAESVTFRTDDFHELTTVEDDSVDVVWGLEALCHARDLDAVLEQVARVLAPGGRLVVGDLFQHQRDLDDGERNRLGRVDDGFGVSVTRIDALESGLDAAGFTNVSIRDVTEAVRPSVRRRGITGLVNYPVQRLRGLFGSGSDRELALYRASYEVYKLVGSGALGYYIVTAER</sequence>
<organism evidence="2 3">
    <name type="scientific">Natranaeroarchaeum aerophilus</name>
    <dbReference type="NCBI Taxonomy" id="2917711"/>
    <lineage>
        <taxon>Archaea</taxon>
        <taxon>Methanobacteriati</taxon>
        <taxon>Methanobacteriota</taxon>
        <taxon>Stenosarchaea group</taxon>
        <taxon>Halobacteria</taxon>
        <taxon>Halobacteriales</taxon>
        <taxon>Natronoarchaeaceae</taxon>
        <taxon>Natranaeroarchaeum</taxon>
    </lineage>
</organism>
<keyword evidence="2" id="KW-0808">Transferase</keyword>
<protein>
    <submittedName>
        <fullName evidence="2">Methyltransferase domain-containing protein</fullName>
    </submittedName>
</protein>
<dbReference type="InterPro" id="IPR029063">
    <property type="entry name" value="SAM-dependent_MTases_sf"/>
</dbReference>
<dbReference type="PANTHER" id="PTHR44068">
    <property type="entry name" value="ZGC:194242"/>
    <property type="match status" value="1"/>
</dbReference>
<dbReference type="CDD" id="cd02440">
    <property type="entry name" value="AdoMet_MTases"/>
    <property type="match status" value="1"/>
</dbReference>
<accession>A0AAE3K6V4</accession>
<dbReference type="AlphaFoldDB" id="A0AAE3K6V4"/>
<name>A0AAE3K6V4_9EURY</name>